<dbReference type="Proteomes" id="UP000198901">
    <property type="component" value="Unassembled WGS sequence"/>
</dbReference>
<sequence length="153" mass="18171">MKILKFVIAGLLLSYSFTVAAQEKRETAKARKDVSSMEKDLVDARADLGMAKIDSAEDFRRFLRESEMKINDNKLKIGQLKKNRLKNFRYSKERYDREVLALEEKNDELQLKIKASAKTKTDVWFSFKREFNYDLFELEEAIKYFGRDKKDEY</sequence>
<dbReference type="RefSeq" id="WP_093209211.1">
    <property type="nucleotide sequence ID" value="NZ_FNGS01000014.1"/>
</dbReference>
<proteinExistence type="predicted"/>
<evidence type="ECO:0000313" key="3">
    <source>
        <dbReference type="EMBL" id="SDN09946.1"/>
    </source>
</evidence>
<gene>
    <name evidence="3" type="ORF">SAMN04488090_4980</name>
</gene>
<accession>A0A1G9YND6</accession>
<keyword evidence="2" id="KW-0732">Signal</keyword>
<evidence type="ECO:0000313" key="4">
    <source>
        <dbReference type="Proteomes" id="UP000198901"/>
    </source>
</evidence>
<feature type="signal peptide" evidence="2">
    <location>
        <begin position="1"/>
        <end position="21"/>
    </location>
</feature>
<dbReference type="AlphaFoldDB" id="A0A1G9YND6"/>
<evidence type="ECO:0000256" key="2">
    <source>
        <dbReference type="SAM" id="SignalP"/>
    </source>
</evidence>
<reference evidence="3 4" key="1">
    <citation type="submission" date="2016-10" db="EMBL/GenBank/DDBJ databases">
        <authorList>
            <person name="de Groot N.N."/>
        </authorList>
    </citation>
    <scope>NUCLEOTIDE SEQUENCE [LARGE SCALE GENOMIC DNA]</scope>
    <source>
        <strain evidence="3 4">DSM 21668</strain>
    </source>
</reference>
<protein>
    <submittedName>
        <fullName evidence="3">Uncharacterized protein</fullName>
    </submittedName>
</protein>
<name>A0A1G9YND6_9BACT</name>
<dbReference type="OrthoDB" id="1122839at2"/>
<dbReference type="EMBL" id="FNGS01000014">
    <property type="protein sequence ID" value="SDN09946.1"/>
    <property type="molecule type" value="Genomic_DNA"/>
</dbReference>
<evidence type="ECO:0000256" key="1">
    <source>
        <dbReference type="SAM" id="Coils"/>
    </source>
</evidence>
<feature type="coiled-coil region" evidence="1">
    <location>
        <begin position="92"/>
        <end position="119"/>
    </location>
</feature>
<organism evidence="3 4">
    <name type="scientific">Siphonobacter aquaeclarae</name>
    <dbReference type="NCBI Taxonomy" id="563176"/>
    <lineage>
        <taxon>Bacteria</taxon>
        <taxon>Pseudomonadati</taxon>
        <taxon>Bacteroidota</taxon>
        <taxon>Cytophagia</taxon>
        <taxon>Cytophagales</taxon>
        <taxon>Cytophagaceae</taxon>
        <taxon>Siphonobacter</taxon>
    </lineage>
</organism>
<keyword evidence="1" id="KW-0175">Coiled coil</keyword>
<keyword evidence="4" id="KW-1185">Reference proteome</keyword>
<feature type="chain" id="PRO_5011724712" evidence="2">
    <location>
        <begin position="22"/>
        <end position="153"/>
    </location>
</feature>